<evidence type="ECO:0000256" key="6">
    <source>
        <dbReference type="ARBA" id="ARBA00023136"/>
    </source>
</evidence>
<organism evidence="9 10">
    <name type="scientific">Acrobeloides nanus</name>
    <dbReference type="NCBI Taxonomy" id="290746"/>
    <lineage>
        <taxon>Eukaryota</taxon>
        <taxon>Metazoa</taxon>
        <taxon>Ecdysozoa</taxon>
        <taxon>Nematoda</taxon>
        <taxon>Chromadorea</taxon>
        <taxon>Rhabditida</taxon>
        <taxon>Tylenchina</taxon>
        <taxon>Cephalobomorpha</taxon>
        <taxon>Cephaloboidea</taxon>
        <taxon>Cephalobidae</taxon>
        <taxon>Acrobeloides</taxon>
    </lineage>
</organism>
<evidence type="ECO:0000256" key="7">
    <source>
        <dbReference type="ARBA" id="ARBA00023303"/>
    </source>
</evidence>
<dbReference type="GO" id="GO:0022841">
    <property type="term" value="F:potassium ion leak channel activity"/>
    <property type="evidence" value="ECO:0007669"/>
    <property type="project" value="TreeGrafter"/>
</dbReference>
<dbReference type="Proteomes" id="UP000887540">
    <property type="component" value="Unplaced"/>
</dbReference>
<evidence type="ECO:0000256" key="1">
    <source>
        <dbReference type="ARBA" id="ARBA00004141"/>
    </source>
</evidence>
<dbReference type="PANTHER" id="PTHR11003">
    <property type="entry name" value="POTASSIUM CHANNEL, SUBFAMILY K"/>
    <property type="match status" value="1"/>
</dbReference>
<dbReference type="Gene3D" id="1.10.287.70">
    <property type="match status" value="1"/>
</dbReference>
<dbReference type="GO" id="GO:0005886">
    <property type="term" value="C:plasma membrane"/>
    <property type="evidence" value="ECO:0007669"/>
    <property type="project" value="TreeGrafter"/>
</dbReference>
<evidence type="ECO:0000313" key="10">
    <source>
        <dbReference type="WBParaSite" id="ACRNAN_scaffold20414.g17383.t1"/>
    </source>
</evidence>
<dbReference type="GO" id="GO:0015271">
    <property type="term" value="F:outward rectifier potassium channel activity"/>
    <property type="evidence" value="ECO:0007669"/>
    <property type="project" value="TreeGrafter"/>
</dbReference>
<feature type="domain" description="Potassium channel" evidence="8">
    <location>
        <begin position="49"/>
        <end position="92"/>
    </location>
</feature>
<keyword evidence="3" id="KW-0812">Transmembrane</keyword>
<keyword evidence="4" id="KW-1133">Transmembrane helix</keyword>
<evidence type="ECO:0000256" key="3">
    <source>
        <dbReference type="ARBA" id="ARBA00022692"/>
    </source>
</evidence>
<dbReference type="SUPFAM" id="SSF81324">
    <property type="entry name" value="Voltage-gated potassium channels"/>
    <property type="match status" value="1"/>
</dbReference>
<keyword evidence="2" id="KW-0813">Transport</keyword>
<dbReference type="PANTHER" id="PTHR11003:SF335">
    <property type="entry name" value="POTASSIUM CHANNEL DOMAIN-CONTAINING PROTEIN"/>
    <property type="match status" value="1"/>
</dbReference>
<reference evidence="10" key="1">
    <citation type="submission" date="2022-11" db="UniProtKB">
        <authorList>
            <consortium name="WormBaseParasite"/>
        </authorList>
    </citation>
    <scope>IDENTIFICATION</scope>
</reference>
<protein>
    <submittedName>
        <fullName evidence="10">Potassium channel domain-containing protein</fullName>
    </submittedName>
</protein>
<proteinExistence type="predicted"/>
<dbReference type="InterPro" id="IPR013099">
    <property type="entry name" value="K_chnl_dom"/>
</dbReference>
<comment type="subcellular location">
    <subcellularLocation>
        <location evidence="1">Membrane</location>
        <topology evidence="1">Multi-pass membrane protein</topology>
    </subcellularLocation>
</comment>
<evidence type="ECO:0000313" key="9">
    <source>
        <dbReference type="Proteomes" id="UP000887540"/>
    </source>
</evidence>
<dbReference type="AlphaFoldDB" id="A0A914D8M8"/>
<dbReference type="WBParaSite" id="ACRNAN_scaffold20414.g17383.t1">
    <property type="protein sequence ID" value="ACRNAN_scaffold20414.g17383.t1"/>
    <property type="gene ID" value="ACRNAN_scaffold20414.g17383"/>
</dbReference>
<keyword evidence="9" id="KW-1185">Reference proteome</keyword>
<evidence type="ECO:0000256" key="4">
    <source>
        <dbReference type="ARBA" id="ARBA00022989"/>
    </source>
</evidence>
<keyword evidence="7" id="KW-0407">Ion channel</keyword>
<dbReference type="GO" id="GO:0030322">
    <property type="term" value="P:stabilization of membrane potential"/>
    <property type="evidence" value="ECO:0007669"/>
    <property type="project" value="TreeGrafter"/>
</dbReference>
<evidence type="ECO:0000256" key="2">
    <source>
        <dbReference type="ARBA" id="ARBA00022448"/>
    </source>
</evidence>
<sequence>MIIIVILYTIIGAYFIRNLEATKLNSITIRNLTEENDSNIYNQSKTEVEIFEYWTTQDAVLFAFSIITTIGYGNVAPVTPQGRLFVLFYGLFDEVNIIIRLMKQYVKKIILQNVHSLS</sequence>
<keyword evidence="6" id="KW-0472">Membrane</keyword>
<dbReference type="Pfam" id="PF07885">
    <property type="entry name" value="Ion_trans_2"/>
    <property type="match status" value="1"/>
</dbReference>
<name>A0A914D8M8_9BILA</name>
<dbReference type="InterPro" id="IPR003280">
    <property type="entry name" value="2pore_dom_K_chnl"/>
</dbReference>
<accession>A0A914D8M8</accession>
<evidence type="ECO:0000259" key="8">
    <source>
        <dbReference type="Pfam" id="PF07885"/>
    </source>
</evidence>
<evidence type="ECO:0000256" key="5">
    <source>
        <dbReference type="ARBA" id="ARBA00023065"/>
    </source>
</evidence>
<keyword evidence="5" id="KW-0406">Ion transport</keyword>